<sequence>MASSPFPSPTKTYHQTSYSAISPTQPALSTAGKSIVITGGGTGIGQAAALSFAKSGTSNLLLLGRRTAPLEETRTLITTSYPKTAVHIASADLTDRDSLDTAFTNFTKATGTPVDILFANAGFDGQRGPLSSMNVEDFAQNLTMNAVGNLNLVQAYLPHAPTAPKDGGKYRARIIHTSSAVVHAQVPTLGAYSTAKLAAAWMFDIVAKENPDIFVMNYHPGIIATSMDARGQEAGLSLEPKDDISLAADFPVWAASSASDFVGSGRFLWAHWDVDELKEIFAKIEKGENDDGLKLMGGVIEVNKKFTVGLVGWP</sequence>
<reference evidence="1" key="1">
    <citation type="submission" date="2022-10" db="EMBL/GenBank/DDBJ databases">
        <title>Culturing micro-colonial fungi from biological soil crusts in the Mojave desert and describing Neophaeococcomyces mojavensis, and introducing the new genera and species Taxawa tesnikishii.</title>
        <authorList>
            <person name="Kurbessoian T."/>
            <person name="Stajich J.E."/>
        </authorList>
    </citation>
    <scope>NUCLEOTIDE SEQUENCE</scope>
    <source>
        <strain evidence="1">JES_112</strain>
    </source>
</reference>
<evidence type="ECO:0000313" key="1">
    <source>
        <dbReference type="EMBL" id="KAJ9652440.1"/>
    </source>
</evidence>
<dbReference type="Proteomes" id="UP001172386">
    <property type="component" value="Unassembled WGS sequence"/>
</dbReference>
<dbReference type="EMBL" id="JAPDRQ010000199">
    <property type="protein sequence ID" value="KAJ9652440.1"/>
    <property type="molecule type" value="Genomic_DNA"/>
</dbReference>
<keyword evidence="2" id="KW-1185">Reference proteome</keyword>
<accession>A0ACC2ZXQ5</accession>
<gene>
    <name evidence="1" type="ORF">H2198_008310</name>
</gene>
<organism evidence="1 2">
    <name type="scientific">Neophaeococcomyces mojaviensis</name>
    <dbReference type="NCBI Taxonomy" id="3383035"/>
    <lineage>
        <taxon>Eukaryota</taxon>
        <taxon>Fungi</taxon>
        <taxon>Dikarya</taxon>
        <taxon>Ascomycota</taxon>
        <taxon>Pezizomycotina</taxon>
        <taxon>Eurotiomycetes</taxon>
        <taxon>Chaetothyriomycetidae</taxon>
        <taxon>Chaetothyriales</taxon>
        <taxon>Chaetothyriales incertae sedis</taxon>
        <taxon>Neophaeococcomyces</taxon>
    </lineage>
</organism>
<evidence type="ECO:0000313" key="2">
    <source>
        <dbReference type="Proteomes" id="UP001172386"/>
    </source>
</evidence>
<comment type="caution">
    <text evidence="1">The sequence shown here is derived from an EMBL/GenBank/DDBJ whole genome shotgun (WGS) entry which is preliminary data.</text>
</comment>
<name>A0ACC2ZXQ5_9EURO</name>
<proteinExistence type="predicted"/>
<protein>
    <submittedName>
        <fullName evidence="1">Uncharacterized protein</fullName>
    </submittedName>
</protein>